<dbReference type="EMBL" id="CAUOFW020001147">
    <property type="protein sequence ID" value="CAK9141535.1"/>
    <property type="molecule type" value="Genomic_DNA"/>
</dbReference>
<gene>
    <name evidence="2" type="ORF">ILEXP_LOCUS9127</name>
</gene>
<evidence type="ECO:0000313" key="2">
    <source>
        <dbReference type="EMBL" id="CAK9141535.1"/>
    </source>
</evidence>
<proteinExistence type="predicted"/>
<dbReference type="Proteomes" id="UP001642360">
    <property type="component" value="Unassembled WGS sequence"/>
</dbReference>
<feature type="non-terminal residue" evidence="2">
    <location>
        <position position="1"/>
    </location>
</feature>
<name>A0ABC8RA16_9AQUA</name>
<feature type="region of interest" description="Disordered" evidence="1">
    <location>
        <begin position="42"/>
        <end position="69"/>
    </location>
</feature>
<protein>
    <submittedName>
        <fullName evidence="2">Uncharacterized protein</fullName>
    </submittedName>
</protein>
<sequence length="133" mass="14928">TLRRWLLKLKRELCEGMSWKKNFMEGKKVEVAVGVVVIRRGQGDQGGGQEKGDGFEQAPGQQPRDGVEAPCVDDNIEVNMEGFNLMDRLVTLQEFQPLQESVASLYDHFDGLMTYLKKNFGEGPNQPHPPPTP</sequence>
<evidence type="ECO:0000313" key="3">
    <source>
        <dbReference type="Proteomes" id="UP001642360"/>
    </source>
</evidence>
<evidence type="ECO:0000256" key="1">
    <source>
        <dbReference type="SAM" id="MobiDB-lite"/>
    </source>
</evidence>
<keyword evidence="3" id="KW-1185">Reference proteome</keyword>
<comment type="caution">
    <text evidence="2">The sequence shown here is derived from an EMBL/GenBank/DDBJ whole genome shotgun (WGS) entry which is preliminary data.</text>
</comment>
<reference evidence="2 3" key="1">
    <citation type="submission" date="2024-02" db="EMBL/GenBank/DDBJ databases">
        <authorList>
            <person name="Vignale AGUSTIN F."/>
            <person name="Sosa J E."/>
            <person name="Modenutti C."/>
        </authorList>
    </citation>
    <scope>NUCLEOTIDE SEQUENCE [LARGE SCALE GENOMIC DNA]</scope>
</reference>
<accession>A0ABC8RA16</accession>
<dbReference type="AlphaFoldDB" id="A0ABC8RA16"/>
<organism evidence="2 3">
    <name type="scientific">Ilex paraguariensis</name>
    <name type="common">yerba mate</name>
    <dbReference type="NCBI Taxonomy" id="185542"/>
    <lineage>
        <taxon>Eukaryota</taxon>
        <taxon>Viridiplantae</taxon>
        <taxon>Streptophyta</taxon>
        <taxon>Embryophyta</taxon>
        <taxon>Tracheophyta</taxon>
        <taxon>Spermatophyta</taxon>
        <taxon>Magnoliopsida</taxon>
        <taxon>eudicotyledons</taxon>
        <taxon>Gunneridae</taxon>
        <taxon>Pentapetalae</taxon>
        <taxon>asterids</taxon>
        <taxon>campanulids</taxon>
        <taxon>Aquifoliales</taxon>
        <taxon>Aquifoliaceae</taxon>
        <taxon>Ilex</taxon>
    </lineage>
</organism>